<dbReference type="CDD" id="cd11296">
    <property type="entry name" value="O-FucT_like"/>
    <property type="match status" value="1"/>
</dbReference>
<protein>
    <recommendedName>
        <fullName evidence="4">Alternative oxidase</fullName>
    </recommendedName>
</protein>
<evidence type="ECO:0000256" key="1">
    <source>
        <dbReference type="SAM" id="Phobius"/>
    </source>
</evidence>
<evidence type="ECO:0000313" key="2">
    <source>
        <dbReference type="EMBL" id="ROW01572.1"/>
    </source>
</evidence>
<keyword evidence="1" id="KW-1133">Transmembrane helix</keyword>
<sequence>MLDSSRLFRTVKYVVLFLLFVFSIHFLRHPSTREKYTEILRSFKDEKKLFIADFLENEIDGRFDGTELANLCKSKRWRSQKEAIILSCQPMPGGIGEVKNGHLHCIRFAIEIGAQLVLPRITRRSPADISNLYGEQQAKGQPLDYMFQSQHLISALNTYCPQMKVHASLDDLYDAPSLLKPLPISISMLTDQFVNIDGELVPVVPDPATVRQKFEALYARELPLESRRYPVRVDLQATPFAWPAAADGAAFRRDFGRLLRVREDVRALAASGLYDLARRFGVPFDPRRGIGPAGNITTAAAAAAATDTTPTFLGVHLRTEKDVMYRGLGFPDYEAQAFYFLNHLEGVAADGRDRVVYLATGLLPGDDEVRKFRTRAAELNATVVTKRDVLGPGEVAMLNNHLTWDQRALVDYEIMLRVGFMMGVVESSFAWNLAMRRGNVYGGGGGGGVGGVGPEYGGYVGFAGEKPWDFDTSFDPEMVVMWRDRYSTLYGRASRAVAMFNGIWP</sequence>
<proteinExistence type="predicted"/>
<keyword evidence="3" id="KW-1185">Reference proteome</keyword>
<name>A0A423WDW7_CYTCH</name>
<reference evidence="2 3" key="1">
    <citation type="submission" date="2015-09" db="EMBL/GenBank/DDBJ databases">
        <title>Host preference determinants of Valsa canker pathogens revealed by comparative genomics.</title>
        <authorList>
            <person name="Yin Z."/>
            <person name="Huang L."/>
        </authorList>
    </citation>
    <scope>NUCLEOTIDE SEQUENCE [LARGE SCALE GENOMIC DNA]</scope>
    <source>
        <strain evidence="2 3">YSFL</strain>
    </source>
</reference>
<comment type="caution">
    <text evidence="2">The sequence shown here is derived from an EMBL/GenBank/DDBJ whole genome shotgun (WGS) entry which is preliminary data.</text>
</comment>
<organism evidence="2 3">
    <name type="scientific">Cytospora chrysosperma</name>
    <name type="common">Cytospora canker fungus</name>
    <name type="synonym">Sphaeria chrysosperma</name>
    <dbReference type="NCBI Taxonomy" id="252740"/>
    <lineage>
        <taxon>Eukaryota</taxon>
        <taxon>Fungi</taxon>
        <taxon>Dikarya</taxon>
        <taxon>Ascomycota</taxon>
        <taxon>Pezizomycotina</taxon>
        <taxon>Sordariomycetes</taxon>
        <taxon>Sordariomycetidae</taxon>
        <taxon>Diaporthales</taxon>
        <taxon>Cytosporaceae</taxon>
        <taxon>Cytospora</taxon>
    </lineage>
</organism>
<evidence type="ECO:0000313" key="3">
    <source>
        <dbReference type="Proteomes" id="UP000284375"/>
    </source>
</evidence>
<dbReference type="GO" id="GO:0016740">
    <property type="term" value="F:transferase activity"/>
    <property type="evidence" value="ECO:0007669"/>
    <property type="project" value="UniProtKB-KW"/>
</dbReference>
<keyword evidence="1" id="KW-0812">Transmembrane</keyword>
<keyword evidence="1" id="KW-0472">Membrane</keyword>
<evidence type="ECO:0008006" key="4">
    <source>
        <dbReference type="Google" id="ProtNLM"/>
    </source>
</evidence>
<accession>A0A423WDW7</accession>
<dbReference type="OrthoDB" id="20368at2759"/>
<dbReference type="AlphaFoldDB" id="A0A423WDW7"/>
<dbReference type="Proteomes" id="UP000284375">
    <property type="component" value="Unassembled WGS sequence"/>
</dbReference>
<gene>
    <name evidence="2" type="ORF">VSDG_02092</name>
</gene>
<dbReference type="GO" id="GO:0006004">
    <property type="term" value="P:fucose metabolic process"/>
    <property type="evidence" value="ECO:0007669"/>
    <property type="project" value="UniProtKB-KW"/>
</dbReference>
<dbReference type="EMBL" id="LJZO01000006">
    <property type="protein sequence ID" value="ROW01572.1"/>
    <property type="molecule type" value="Genomic_DNA"/>
</dbReference>
<feature type="transmembrane region" description="Helical" evidence="1">
    <location>
        <begin position="7"/>
        <end position="27"/>
    </location>
</feature>